<dbReference type="EMBL" id="VJZT01000002">
    <property type="protein sequence ID" value="TRX42109.1"/>
    <property type="molecule type" value="Genomic_DNA"/>
</dbReference>
<dbReference type="Pfam" id="PF18962">
    <property type="entry name" value="Por_Secre_tail"/>
    <property type="match status" value="1"/>
</dbReference>
<dbReference type="RefSeq" id="WP_144255107.1">
    <property type="nucleotide sequence ID" value="NZ_VJZT01000002.1"/>
</dbReference>
<keyword evidence="5" id="KW-1185">Reference proteome</keyword>
<evidence type="ECO:0000313" key="5">
    <source>
        <dbReference type="Proteomes" id="UP000316371"/>
    </source>
</evidence>
<reference evidence="4 5" key="1">
    <citation type="submission" date="2019-07" db="EMBL/GenBank/DDBJ databases">
        <title>Novel species of Flavobacterium.</title>
        <authorList>
            <person name="Liu Q."/>
            <person name="Xin Y.-H."/>
        </authorList>
    </citation>
    <scope>NUCLEOTIDE SEQUENCE [LARGE SCALE GENOMIC DNA]</scope>
    <source>
        <strain evidence="4 5">LB1R34</strain>
    </source>
</reference>
<dbReference type="InterPro" id="IPR026444">
    <property type="entry name" value="Secre_tail"/>
</dbReference>
<evidence type="ECO:0000256" key="2">
    <source>
        <dbReference type="SAM" id="SignalP"/>
    </source>
</evidence>
<sequence>MKKTTIILFLMTLLYNATSFGQTVTIDGGLIVNNNSISSGATINLGTYSISNVNLAAKVVIPKAQNDTYPGTIFIYYQKNANSPAIIANGGNGGNLLFSGGLATTKNFNITLDATQFDLTGGSLYTEYKSYSGVKYKSGNVPIIKSSGGGSYVDVTNVSNTLCCDQIIRYGDKPNTITGNVTPNNVMVSWTINGTSTPNTEIPNTINFDYLFNTISTYRTFQSGNYSKKSNTITTTVVPSPILSNSISTNTPLNADSYAEFSNLTGIDLNTTANNVNLNILQDPFHINTRGDNYDTIDGFQWEYTIIDKKNPIYGTKNWIKFSNNITSILQNFNPPSSSSADDSYFLVRGIASYKGIKRVSNELKIMTRTLRYNNTICCDQSLKITSLTTIENPSTITGSTPVYSNPNLDPNNSYYSISYQWQSQKISRSTETWIDIAGATSKDYLPQPLKTIANTSGGRGSSEINVEATYNYRRIAKITYTGFINGVWSTASELCYSNQVNLSAYYLTTPYIKIYPNPTSSLLNIEGTINLTNSTINVINSMGTTVNSNNYTLINPNLISIDVSNLFTGTYFIQIITQRGVSQLTFIKN</sequence>
<feature type="signal peptide" evidence="2">
    <location>
        <begin position="1"/>
        <end position="21"/>
    </location>
</feature>
<name>A0A553EAM6_9FLAO</name>
<dbReference type="AlphaFoldDB" id="A0A553EAM6"/>
<dbReference type="Proteomes" id="UP000316371">
    <property type="component" value="Unassembled WGS sequence"/>
</dbReference>
<dbReference type="Gene3D" id="2.60.40.3080">
    <property type="match status" value="1"/>
</dbReference>
<comment type="caution">
    <text evidence="4">The sequence shown here is derived from an EMBL/GenBank/DDBJ whole genome shotgun (WGS) entry which is preliminary data.</text>
</comment>
<dbReference type="NCBIfam" id="TIGR04183">
    <property type="entry name" value="Por_Secre_tail"/>
    <property type="match status" value="1"/>
</dbReference>
<protein>
    <submittedName>
        <fullName evidence="4">T9SS type A sorting domain-containing protein</fullName>
    </submittedName>
</protein>
<feature type="domain" description="Secretion system C-terminal sorting" evidence="3">
    <location>
        <begin position="515"/>
        <end position="581"/>
    </location>
</feature>
<evidence type="ECO:0000313" key="4">
    <source>
        <dbReference type="EMBL" id="TRX42109.1"/>
    </source>
</evidence>
<accession>A0A553EAM6</accession>
<proteinExistence type="predicted"/>
<evidence type="ECO:0000256" key="1">
    <source>
        <dbReference type="ARBA" id="ARBA00022729"/>
    </source>
</evidence>
<feature type="chain" id="PRO_5021866119" evidence="2">
    <location>
        <begin position="22"/>
        <end position="590"/>
    </location>
</feature>
<gene>
    <name evidence="4" type="ORF">FNW21_02230</name>
</gene>
<organism evidence="4 5">
    <name type="scientific">Flavobacterium restrictum</name>
    <dbReference type="NCBI Taxonomy" id="2594428"/>
    <lineage>
        <taxon>Bacteria</taxon>
        <taxon>Pseudomonadati</taxon>
        <taxon>Bacteroidota</taxon>
        <taxon>Flavobacteriia</taxon>
        <taxon>Flavobacteriales</taxon>
        <taxon>Flavobacteriaceae</taxon>
        <taxon>Flavobacterium</taxon>
    </lineage>
</organism>
<evidence type="ECO:0000259" key="3">
    <source>
        <dbReference type="Pfam" id="PF18962"/>
    </source>
</evidence>
<keyword evidence="1 2" id="KW-0732">Signal</keyword>
<dbReference type="OrthoDB" id="1345775at2"/>